<protein>
    <recommendedName>
        <fullName evidence="4">Flp family type IVb pilin</fullName>
    </recommendedName>
</protein>
<dbReference type="Proteomes" id="UP001161406">
    <property type="component" value="Unassembled WGS sequence"/>
</dbReference>
<evidence type="ECO:0008006" key="4">
    <source>
        <dbReference type="Google" id="ProtNLM"/>
    </source>
</evidence>
<keyword evidence="1" id="KW-0472">Membrane</keyword>
<feature type="transmembrane region" description="Helical" evidence="1">
    <location>
        <begin position="20"/>
        <end position="38"/>
    </location>
</feature>
<gene>
    <name evidence="2" type="ORF">GCM10007913_05220</name>
</gene>
<reference evidence="2" key="1">
    <citation type="journal article" date="2014" name="Int. J. Syst. Evol. Microbiol.">
        <title>Complete genome of a new Firmicutes species belonging to the dominant human colonic microbiota ('Ruminococcus bicirculans') reveals two chromosomes and a selective capacity to utilize plant glucans.</title>
        <authorList>
            <consortium name="NISC Comparative Sequencing Program"/>
            <person name="Wegmann U."/>
            <person name="Louis P."/>
            <person name="Goesmann A."/>
            <person name="Henrissat B."/>
            <person name="Duncan S.H."/>
            <person name="Flint H.J."/>
        </authorList>
    </citation>
    <scope>NUCLEOTIDE SEQUENCE</scope>
    <source>
        <strain evidence="2">NBRC 103855</strain>
    </source>
</reference>
<comment type="caution">
    <text evidence="2">The sequence shown here is derived from an EMBL/GenBank/DDBJ whole genome shotgun (WGS) entry which is preliminary data.</text>
</comment>
<evidence type="ECO:0000256" key="1">
    <source>
        <dbReference type="SAM" id="Phobius"/>
    </source>
</evidence>
<dbReference type="RefSeq" id="WP_284387635.1">
    <property type="nucleotide sequence ID" value="NZ_BSNG01000001.1"/>
</dbReference>
<reference evidence="2" key="2">
    <citation type="submission" date="2023-01" db="EMBL/GenBank/DDBJ databases">
        <title>Draft genome sequence of Devosia yakushimensis strain NBRC 103855.</title>
        <authorList>
            <person name="Sun Q."/>
            <person name="Mori K."/>
        </authorList>
    </citation>
    <scope>NUCLEOTIDE SEQUENCE</scope>
    <source>
        <strain evidence="2">NBRC 103855</strain>
    </source>
</reference>
<dbReference type="EMBL" id="BSNG01000001">
    <property type="protein sequence ID" value="GLQ08590.1"/>
    <property type="molecule type" value="Genomic_DNA"/>
</dbReference>
<accession>A0ABQ5UBN3</accession>
<sequence length="64" mass="6310">MRTALLQFLRDETGATAIEYALLGVLVAVALAASFAVLGDSLSSLFGTGAGGPAAIIGEAADTL</sequence>
<evidence type="ECO:0000313" key="2">
    <source>
        <dbReference type="EMBL" id="GLQ08590.1"/>
    </source>
</evidence>
<keyword evidence="1" id="KW-1133">Transmembrane helix</keyword>
<keyword evidence="3" id="KW-1185">Reference proteome</keyword>
<dbReference type="Pfam" id="PF04964">
    <property type="entry name" value="Flp_Fap"/>
    <property type="match status" value="1"/>
</dbReference>
<keyword evidence="1" id="KW-0812">Transmembrane</keyword>
<evidence type="ECO:0000313" key="3">
    <source>
        <dbReference type="Proteomes" id="UP001161406"/>
    </source>
</evidence>
<organism evidence="2 3">
    <name type="scientific">Devosia yakushimensis</name>
    <dbReference type="NCBI Taxonomy" id="470028"/>
    <lineage>
        <taxon>Bacteria</taxon>
        <taxon>Pseudomonadati</taxon>
        <taxon>Pseudomonadota</taxon>
        <taxon>Alphaproteobacteria</taxon>
        <taxon>Hyphomicrobiales</taxon>
        <taxon>Devosiaceae</taxon>
        <taxon>Devosia</taxon>
    </lineage>
</organism>
<name>A0ABQ5UBN3_9HYPH</name>
<proteinExistence type="predicted"/>
<dbReference type="InterPro" id="IPR007047">
    <property type="entry name" value="Flp_Fap"/>
</dbReference>